<protein>
    <recommendedName>
        <fullName evidence="4">Reverse transcriptase zinc-binding domain-containing protein</fullName>
    </recommendedName>
</protein>
<sequence>MSTIEIAKLLVNRDQHLVITVLVIKPLSANSGPAITAYIESLAEKTMDRISFIQLPQDVTPPIHDPKHPLNTSIEFIKSHSKHVRNVVADLKSQPGSGRVVGFVVDMFCTSMIDVANEFNVPTFVYFTSNAAVLGLTFYIKKLCDDMNIDVIELGNSDTEILVPSFVTPVPAKVFWSLFKTKEGLDFVRWFTRGLGEAKAIIVNTFLELETHAIEALSHDVNIPPVYPVGPILNLEGGSGDGKPIEDDVIRWLDSQPPSSVVFLCFGSMGSFDEVQVKEIARGLELSGYRFVWSLRRPPPDQTSRVPGDYEDPSVVLPEGFMERTRGIGKVIGWAPQVAVLGHDAVGGFVSHCGWNSLLESLWFGVPSAAWPMYAEQQANAFEMVVELGLAAEIKLDYVKDLHNPKANTIIVTAEEIERGIRQVMEDNVVRRKVKEMSEKSRSAVKEGGSSYASVGCLIQDILKELKMLQLIFIPSPGVGHIKSTVEIAKLLVNRDQRLTITVLVIKPSGMTSGSAITAYIESLAKNTMDHISFIQLPQDETSPVFDPKDPMNIKSQCKYVRNVVADLKTQPGSGRLAGFVVDMFCTSMIDVANEFNVPTFVFFTSNAAFLGFTQYIRTLCDDPNTDVVELSNSDTEVLVPCFVKPVPTKVFWNRVKTRVGLDFVEWFARKLGEAKAIMVNTFFELETHAIEALSHDVSIPPVYPVGPILNLEGGSGDGEPIDDDVIRWLDSQPNSSVVFLCFGSMGSFDEVQVKEIARGLELSGYRFVWSLRRPPPDQTSKVPSDYEDPSVVLPEGFLERTRGIGKVIGWAPQATVLGHDAVGGFVSHCGWNSLLESLWFGVPSAAWPMYAEQQMNAFEMVVELGLAVEIKLDYLKDLLNQKANTIIVTAEEIESGIRRVMEDDEVRRKVKEMSAKSKSAVNEGALIPGGPYENLEIRRFDRVLCSSTTSPKATPLHLAKTLERDREREQDRHELCVREAIFVGASEAIPPSMISLRRIEIPFSISRPIRFSGLCKEKRVMDAQKLFAEMFETALNGDPQRRKTQSHCITGQIDMNLYQLERHKTCRVADQLQLHEGITRMQWEWTRPPNQTNLQQLQQSCTAVTVDCFSAASDSWRWDNNSDPNFSVAAVKRLMISEQQVENAFKMGWVKWVPLKCNAFCWRAEGNRIATKQNLLKRGVFIDKDLCPMCNSEQESTQHLFTGWFFSLSLNSKSSGTPAFCRLIRCRSRADYPMSAISSIVRKPSNHQALRGWKTLYSAPYWRSFLDIPVSMEELAEVSMGSITTADVALGFLVAAISRKNGVIQGISATMGTMDTIVQHQMFEFCIRDLAYRIYREHKQHYFIKANTNMTQLREWFQREVRENIPSSRNPDNDLIKLEPKCVRNVVADLTSQPGLGRVVRFIVDMFCTCMIDVANEFNVPTYMFFTSNAAFLGFTFYIRTLFDDLNKDVIELSNSDNYKSYYYSALHRFKILPLTAITCV</sequence>
<dbReference type="Proteomes" id="UP001206925">
    <property type="component" value="Unassembled WGS sequence"/>
</dbReference>
<dbReference type="PANTHER" id="PTHR48048:SF45">
    <property type="entry name" value="GLYCOSYLTRANSFERASE"/>
    <property type="match status" value="1"/>
</dbReference>
<dbReference type="Pfam" id="PF00201">
    <property type="entry name" value="UDPGT"/>
    <property type="match status" value="2"/>
</dbReference>
<dbReference type="Gene3D" id="3.40.50.2000">
    <property type="entry name" value="Glycogen Phosphorylase B"/>
    <property type="match status" value="5"/>
</dbReference>
<dbReference type="InterPro" id="IPR050481">
    <property type="entry name" value="UDP-glycosyltransf_plant"/>
</dbReference>
<proteinExistence type="inferred from homology"/>
<dbReference type="EMBL" id="JAMZMK010007492">
    <property type="protein sequence ID" value="KAI7744588.1"/>
    <property type="molecule type" value="Genomic_DNA"/>
</dbReference>
<evidence type="ECO:0000256" key="2">
    <source>
        <dbReference type="ARBA" id="ARBA00022679"/>
    </source>
</evidence>
<evidence type="ECO:0000313" key="5">
    <source>
        <dbReference type="EMBL" id="KAI7744588.1"/>
    </source>
</evidence>
<reference evidence="5" key="1">
    <citation type="submission" date="2022-06" db="EMBL/GenBank/DDBJ databases">
        <title>Uncovering the hologenomic basis of an extraordinary plant invasion.</title>
        <authorList>
            <person name="Bieker V.C."/>
            <person name="Martin M.D."/>
            <person name="Gilbert T."/>
            <person name="Hodgins K."/>
            <person name="Battlay P."/>
            <person name="Petersen B."/>
            <person name="Wilson J."/>
        </authorList>
    </citation>
    <scope>NUCLEOTIDE SEQUENCE</scope>
    <source>
        <strain evidence="5">AA19_3_7</strain>
        <tissue evidence="5">Leaf</tissue>
    </source>
</reference>
<keyword evidence="6" id="KW-1185">Reference proteome</keyword>
<gene>
    <name evidence="5" type="ORF">M8C21_001716</name>
</gene>
<dbReference type="PANTHER" id="PTHR48048">
    <property type="entry name" value="GLYCOSYLTRANSFERASE"/>
    <property type="match status" value="1"/>
</dbReference>
<feature type="domain" description="Reverse transcriptase zinc-binding" evidence="4">
    <location>
        <begin position="1127"/>
        <end position="1203"/>
    </location>
</feature>
<comment type="similarity">
    <text evidence="1">Belongs to the UDP-glycosyltransferase family.</text>
</comment>
<dbReference type="SUPFAM" id="SSF53756">
    <property type="entry name" value="UDP-Glycosyltransferase/glycogen phosphorylase"/>
    <property type="match status" value="3"/>
</dbReference>
<comment type="function">
    <text evidence="3">May glycosylate diterpenes or flavonols in leaves.</text>
</comment>
<organism evidence="5 6">
    <name type="scientific">Ambrosia artemisiifolia</name>
    <name type="common">Common ragweed</name>
    <dbReference type="NCBI Taxonomy" id="4212"/>
    <lineage>
        <taxon>Eukaryota</taxon>
        <taxon>Viridiplantae</taxon>
        <taxon>Streptophyta</taxon>
        <taxon>Embryophyta</taxon>
        <taxon>Tracheophyta</taxon>
        <taxon>Spermatophyta</taxon>
        <taxon>Magnoliopsida</taxon>
        <taxon>eudicotyledons</taxon>
        <taxon>Gunneridae</taxon>
        <taxon>Pentapetalae</taxon>
        <taxon>asterids</taxon>
        <taxon>campanulids</taxon>
        <taxon>Asterales</taxon>
        <taxon>Asteraceae</taxon>
        <taxon>Asteroideae</taxon>
        <taxon>Heliantheae alliance</taxon>
        <taxon>Heliantheae</taxon>
        <taxon>Ambrosia</taxon>
    </lineage>
</organism>
<accession>A0AAD5CM47</accession>
<dbReference type="FunFam" id="3.40.50.2000:FF:000056">
    <property type="entry name" value="Glycosyltransferase"/>
    <property type="match status" value="2"/>
</dbReference>
<comment type="caution">
    <text evidence="5">The sequence shown here is derived from an EMBL/GenBank/DDBJ whole genome shotgun (WGS) entry which is preliminary data.</text>
</comment>
<dbReference type="InterPro" id="IPR026960">
    <property type="entry name" value="RVT-Znf"/>
</dbReference>
<dbReference type="GO" id="GO:0035251">
    <property type="term" value="F:UDP-glucosyltransferase activity"/>
    <property type="evidence" value="ECO:0007669"/>
    <property type="project" value="InterPro"/>
</dbReference>
<keyword evidence="2" id="KW-0808">Transferase</keyword>
<dbReference type="Pfam" id="PF13966">
    <property type="entry name" value="zf-RVT"/>
    <property type="match status" value="1"/>
</dbReference>
<evidence type="ECO:0000256" key="3">
    <source>
        <dbReference type="ARBA" id="ARBA00053747"/>
    </source>
</evidence>
<dbReference type="InterPro" id="IPR002213">
    <property type="entry name" value="UDP_glucos_trans"/>
</dbReference>
<evidence type="ECO:0000256" key="1">
    <source>
        <dbReference type="ARBA" id="ARBA00009995"/>
    </source>
</evidence>
<evidence type="ECO:0000259" key="4">
    <source>
        <dbReference type="Pfam" id="PF13966"/>
    </source>
</evidence>
<evidence type="ECO:0000313" key="6">
    <source>
        <dbReference type="Proteomes" id="UP001206925"/>
    </source>
</evidence>
<dbReference type="CDD" id="cd03784">
    <property type="entry name" value="GT1_Gtf-like"/>
    <property type="match status" value="2"/>
</dbReference>
<name>A0AAD5CM47_AMBAR</name>